<dbReference type="InterPro" id="IPR000515">
    <property type="entry name" value="MetI-like"/>
</dbReference>
<gene>
    <name evidence="9" type="ORF">OP10G_0357</name>
</gene>
<dbReference type="eggNOG" id="COG1175">
    <property type="taxonomic scope" value="Bacteria"/>
</dbReference>
<dbReference type="GO" id="GO:0055085">
    <property type="term" value="P:transmembrane transport"/>
    <property type="evidence" value="ECO:0007669"/>
    <property type="project" value="InterPro"/>
</dbReference>
<dbReference type="Proteomes" id="UP000027982">
    <property type="component" value="Chromosome"/>
</dbReference>
<keyword evidence="4 7" id="KW-0812">Transmembrane</keyword>
<dbReference type="KEGG" id="fgi:OP10G_0357"/>
<dbReference type="InterPro" id="IPR035906">
    <property type="entry name" value="MetI-like_sf"/>
</dbReference>
<feature type="transmembrane region" description="Helical" evidence="7">
    <location>
        <begin position="7"/>
        <end position="30"/>
    </location>
</feature>
<name>A0A068NLT1_FIMGI</name>
<dbReference type="STRING" id="661478.OP10G_0357"/>
<dbReference type="Pfam" id="PF00528">
    <property type="entry name" value="BPD_transp_1"/>
    <property type="match status" value="1"/>
</dbReference>
<dbReference type="InterPro" id="IPR051393">
    <property type="entry name" value="ABC_transporter_permease"/>
</dbReference>
<feature type="transmembrane region" description="Helical" evidence="7">
    <location>
        <begin position="204"/>
        <end position="224"/>
    </location>
</feature>
<dbReference type="EMBL" id="CP007139">
    <property type="protein sequence ID" value="AIE83725.1"/>
    <property type="molecule type" value="Genomic_DNA"/>
</dbReference>
<evidence type="ECO:0000256" key="7">
    <source>
        <dbReference type="RuleBase" id="RU363032"/>
    </source>
</evidence>
<evidence type="ECO:0000256" key="4">
    <source>
        <dbReference type="ARBA" id="ARBA00022692"/>
    </source>
</evidence>
<comment type="similarity">
    <text evidence="7">Belongs to the binding-protein-dependent transport system permease family.</text>
</comment>
<dbReference type="GO" id="GO:0005886">
    <property type="term" value="C:plasma membrane"/>
    <property type="evidence" value="ECO:0007669"/>
    <property type="project" value="UniProtKB-SubCell"/>
</dbReference>
<evidence type="ECO:0000256" key="3">
    <source>
        <dbReference type="ARBA" id="ARBA00022475"/>
    </source>
</evidence>
<dbReference type="Gene3D" id="1.10.3720.10">
    <property type="entry name" value="MetI-like"/>
    <property type="match status" value="1"/>
</dbReference>
<organism evidence="9 10">
    <name type="scientific">Fimbriimonas ginsengisoli Gsoil 348</name>
    <dbReference type="NCBI Taxonomy" id="661478"/>
    <lineage>
        <taxon>Bacteria</taxon>
        <taxon>Bacillati</taxon>
        <taxon>Armatimonadota</taxon>
        <taxon>Fimbriimonadia</taxon>
        <taxon>Fimbriimonadales</taxon>
        <taxon>Fimbriimonadaceae</taxon>
        <taxon>Fimbriimonas</taxon>
    </lineage>
</organism>
<evidence type="ECO:0000256" key="1">
    <source>
        <dbReference type="ARBA" id="ARBA00004651"/>
    </source>
</evidence>
<feature type="transmembrane region" description="Helical" evidence="7">
    <location>
        <begin position="150"/>
        <end position="172"/>
    </location>
</feature>
<dbReference type="SUPFAM" id="SSF160964">
    <property type="entry name" value="MalF N-terminal region-like"/>
    <property type="match status" value="1"/>
</dbReference>
<dbReference type="RefSeq" id="WP_025227604.1">
    <property type="nucleotide sequence ID" value="NZ_CP007139.1"/>
</dbReference>
<dbReference type="PROSITE" id="PS50928">
    <property type="entry name" value="ABC_TM1"/>
    <property type="match status" value="1"/>
</dbReference>
<keyword evidence="3" id="KW-1003">Cell membrane</keyword>
<evidence type="ECO:0000256" key="2">
    <source>
        <dbReference type="ARBA" id="ARBA00022448"/>
    </source>
</evidence>
<keyword evidence="2 7" id="KW-0813">Transport</keyword>
<dbReference type="CDD" id="cd06261">
    <property type="entry name" value="TM_PBP2"/>
    <property type="match status" value="1"/>
</dbReference>
<evidence type="ECO:0000256" key="6">
    <source>
        <dbReference type="ARBA" id="ARBA00023136"/>
    </source>
</evidence>
<evidence type="ECO:0000313" key="10">
    <source>
        <dbReference type="Proteomes" id="UP000027982"/>
    </source>
</evidence>
<feature type="transmembrane region" description="Helical" evidence="7">
    <location>
        <begin position="256"/>
        <end position="281"/>
    </location>
</feature>
<keyword evidence="5 7" id="KW-1133">Transmembrane helix</keyword>
<keyword evidence="6 7" id="KW-0472">Membrane</keyword>
<dbReference type="OrthoDB" id="9788108at2"/>
<comment type="subcellular location">
    <subcellularLocation>
        <location evidence="1 7">Cell membrane</location>
        <topology evidence="1 7">Multi-pass membrane protein</topology>
    </subcellularLocation>
</comment>
<sequence>MKRASYGWEFIAPAALLIVTFVVLPCVWGIGMSFTHYDAIAPARFAGVDNFRRLAGDPMVPLTLKRTALYVIYSLPTGLALGLAIALALNARWFKGRNFVRGLYFLPNVTSLAAVAFVWQWLMNPEFGLLNAGLRRVGMSTLGWLSDPNLAMPSVALVGVWQGLGFTILIYLSGLRGIPEEVHEAAKIDGAGPWPTFRSVTWPLLMPTTMFLTIMGVIAGFQVFQSVYIMTGGGPLDATRVYLFYIFQSAFQNLEFGYASAMAVLLFAIVMVLTGLQWAFYGRRLRTWQ</sequence>
<evidence type="ECO:0000313" key="9">
    <source>
        <dbReference type="EMBL" id="AIE83725.1"/>
    </source>
</evidence>
<dbReference type="HOGENOM" id="CLU_016047_0_2_0"/>
<feature type="transmembrane region" description="Helical" evidence="7">
    <location>
        <begin position="68"/>
        <end position="91"/>
    </location>
</feature>
<dbReference type="PANTHER" id="PTHR30193:SF37">
    <property type="entry name" value="INNER MEMBRANE ABC TRANSPORTER PERMEASE PROTEIN YCJO"/>
    <property type="match status" value="1"/>
</dbReference>
<dbReference type="AlphaFoldDB" id="A0A068NLT1"/>
<accession>A0A068NLT1</accession>
<feature type="domain" description="ABC transmembrane type-1" evidence="8">
    <location>
        <begin position="64"/>
        <end position="277"/>
    </location>
</feature>
<feature type="transmembrane region" description="Helical" evidence="7">
    <location>
        <begin position="103"/>
        <end position="122"/>
    </location>
</feature>
<protein>
    <submittedName>
        <fullName evidence="9">Binding-protein-dependent transport systems inner membrane component</fullName>
    </submittedName>
</protein>
<evidence type="ECO:0000256" key="5">
    <source>
        <dbReference type="ARBA" id="ARBA00022989"/>
    </source>
</evidence>
<keyword evidence="10" id="KW-1185">Reference proteome</keyword>
<proteinExistence type="inferred from homology"/>
<evidence type="ECO:0000259" key="8">
    <source>
        <dbReference type="PROSITE" id="PS50928"/>
    </source>
</evidence>
<dbReference type="SUPFAM" id="SSF161098">
    <property type="entry name" value="MetI-like"/>
    <property type="match status" value="1"/>
</dbReference>
<dbReference type="PANTHER" id="PTHR30193">
    <property type="entry name" value="ABC TRANSPORTER PERMEASE PROTEIN"/>
    <property type="match status" value="1"/>
</dbReference>
<reference evidence="9 10" key="1">
    <citation type="journal article" date="2014" name="PLoS ONE">
        <title>The first complete genome sequence of the class fimbriimonadia in the phylum armatimonadetes.</title>
        <authorList>
            <person name="Hu Z.Y."/>
            <person name="Wang Y.Z."/>
            <person name="Im W.T."/>
            <person name="Wang S.Y."/>
            <person name="Zhao G.P."/>
            <person name="Zheng H.J."/>
            <person name="Quan Z.X."/>
        </authorList>
    </citation>
    <scope>NUCLEOTIDE SEQUENCE [LARGE SCALE GENOMIC DNA]</scope>
    <source>
        <strain evidence="9">Gsoil 348</strain>
    </source>
</reference>